<accession>A0ACC2P8T9</accession>
<gene>
    <name evidence="1" type="ORF">QAD02_013982</name>
</gene>
<keyword evidence="2" id="KW-1185">Reference proteome</keyword>
<reference evidence="1" key="1">
    <citation type="submission" date="2023-04" db="EMBL/GenBank/DDBJ databases">
        <title>A chromosome-level genome assembly of the parasitoid wasp Eretmocerus hayati.</title>
        <authorList>
            <person name="Zhong Y."/>
            <person name="Liu S."/>
            <person name="Liu Y."/>
        </authorList>
    </citation>
    <scope>NUCLEOTIDE SEQUENCE</scope>
    <source>
        <strain evidence="1">ZJU_SS_LIU_2023</strain>
    </source>
</reference>
<sequence length="355" mass="41949">MTLKDDEYTSEGMASIIAKIQNLENKFDKKTEEKKKERGVSTNWMKEMVEQMKRDNELRQKNGTQNGKVKKSRMTKEIRYSRPRENGKSTRERVNENIRLLACNVAGTRSPTQDDWNYIRKFDIICLTESWAGKKDRKWIDKTILGNRYEYRDAIKQKKREGRTEEELITGKMKINNEKWVVIGTYMYKEKDKNWKRIEEECEKHREEEIVIIGDLNARTGTRGGDLSAEEDRNSKDREINKGHNFLDEIGKQGLMIMNGAIEGVVRFTYYVNQTRDEWGEYTYLGPRGNTVIDYAITNEKGRDEIKSMRIGSSVKSDHLFVEIELNQKGEEEHEEEKGIIQKYERSLERWEELE</sequence>
<evidence type="ECO:0000313" key="1">
    <source>
        <dbReference type="EMBL" id="KAJ8678195.1"/>
    </source>
</evidence>
<dbReference type="Proteomes" id="UP001239111">
    <property type="component" value="Chromosome 2"/>
</dbReference>
<protein>
    <submittedName>
        <fullName evidence="1">Uncharacterized protein</fullName>
    </submittedName>
</protein>
<organism evidence="1 2">
    <name type="scientific">Eretmocerus hayati</name>
    <dbReference type="NCBI Taxonomy" id="131215"/>
    <lineage>
        <taxon>Eukaryota</taxon>
        <taxon>Metazoa</taxon>
        <taxon>Ecdysozoa</taxon>
        <taxon>Arthropoda</taxon>
        <taxon>Hexapoda</taxon>
        <taxon>Insecta</taxon>
        <taxon>Pterygota</taxon>
        <taxon>Neoptera</taxon>
        <taxon>Endopterygota</taxon>
        <taxon>Hymenoptera</taxon>
        <taxon>Apocrita</taxon>
        <taxon>Proctotrupomorpha</taxon>
        <taxon>Chalcidoidea</taxon>
        <taxon>Aphelinidae</taxon>
        <taxon>Aphelininae</taxon>
        <taxon>Eretmocerus</taxon>
    </lineage>
</organism>
<name>A0ACC2P8T9_9HYME</name>
<comment type="caution">
    <text evidence="1">The sequence shown here is derived from an EMBL/GenBank/DDBJ whole genome shotgun (WGS) entry which is preliminary data.</text>
</comment>
<dbReference type="EMBL" id="CM056742">
    <property type="protein sequence ID" value="KAJ8678195.1"/>
    <property type="molecule type" value="Genomic_DNA"/>
</dbReference>
<evidence type="ECO:0000313" key="2">
    <source>
        <dbReference type="Proteomes" id="UP001239111"/>
    </source>
</evidence>
<proteinExistence type="predicted"/>